<dbReference type="SUPFAM" id="SSF52540">
    <property type="entry name" value="P-loop containing nucleoside triphosphate hydrolases"/>
    <property type="match status" value="2"/>
</dbReference>
<evidence type="ECO:0000256" key="1">
    <source>
        <dbReference type="ARBA" id="ARBA00022603"/>
    </source>
</evidence>
<reference evidence="9 10" key="1">
    <citation type="journal article" date="2004" name="Science">
        <title>The genome of the diatom Thalassiosira pseudonana: ecology, evolution, and metabolism.</title>
        <authorList>
            <person name="Armbrust E.V."/>
            <person name="Berges J.A."/>
            <person name="Bowler C."/>
            <person name="Green B.R."/>
            <person name="Martinez D."/>
            <person name="Putnam N.H."/>
            <person name="Zhou S."/>
            <person name="Allen A.E."/>
            <person name="Apt K.E."/>
            <person name="Bechner M."/>
            <person name="Brzezinski M.A."/>
            <person name="Chaal B.K."/>
            <person name="Chiovitti A."/>
            <person name="Davis A.K."/>
            <person name="Demarest M.S."/>
            <person name="Detter J.C."/>
            <person name="Glavina T."/>
            <person name="Goodstein D."/>
            <person name="Hadi M.Z."/>
            <person name="Hellsten U."/>
            <person name="Hildebrand M."/>
            <person name="Jenkins B.D."/>
            <person name="Jurka J."/>
            <person name="Kapitonov V.V."/>
            <person name="Kroger N."/>
            <person name="Lau W.W."/>
            <person name="Lane T.W."/>
            <person name="Larimer F.W."/>
            <person name="Lippmeier J.C."/>
            <person name="Lucas S."/>
            <person name="Medina M."/>
            <person name="Montsant A."/>
            <person name="Obornik M."/>
            <person name="Parker M.S."/>
            <person name="Palenik B."/>
            <person name="Pazour G.J."/>
            <person name="Richardson P.M."/>
            <person name="Rynearson T.A."/>
            <person name="Saito M.A."/>
            <person name="Schwartz D.C."/>
            <person name="Thamatrakoln K."/>
            <person name="Valentin K."/>
            <person name="Vardi A."/>
            <person name="Wilkerson F.P."/>
            <person name="Rokhsar D.S."/>
        </authorList>
    </citation>
    <scope>NUCLEOTIDE SEQUENCE [LARGE SCALE GENOMIC DNA]</scope>
    <source>
        <strain evidence="9 10">CCMP1335</strain>
    </source>
</reference>
<feature type="domain" description="Helicase ATP-binding" evidence="8">
    <location>
        <begin position="1678"/>
        <end position="1969"/>
    </location>
</feature>
<dbReference type="Gene3D" id="3.40.50.300">
    <property type="entry name" value="P-loop containing nucleotide triphosphate hydrolases"/>
    <property type="match status" value="2"/>
</dbReference>
<dbReference type="InterPro" id="IPR047365">
    <property type="entry name" value="Tudor_AtPTM-like"/>
</dbReference>
<dbReference type="Pfam" id="PF00145">
    <property type="entry name" value="DNA_methylase"/>
    <property type="match status" value="1"/>
</dbReference>
<evidence type="ECO:0000259" key="8">
    <source>
        <dbReference type="PROSITE" id="PS51192"/>
    </source>
</evidence>
<keyword evidence="6" id="KW-0067">ATP-binding</keyword>
<dbReference type="PaxDb" id="35128-Thaps3158"/>
<dbReference type="OMA" id="IDECHEA"/>
<dbReference type="GO" id="GO:0006281">
    <property type="term" value="P:DNA repair"/>
    <property type="evidence" value="ECO:0000318"/>
    <property type="project" value="GO_Central"/>
</dbReference>
<evidence type="ECO:0000256" key="4">
    <source>
        <dbReference type="ARBA" id="ARBA00022801"/>
    </source>
</evidence>
<dbReference type="PANTHER" id="PTHR45626">
    <property type="entry name" value="TRANSCRIPTION TERMINATION FACTOR 2-RELATED"/>
    <property type="match status" value="1"/>
</dbReference>
<keyword evidence="3" id="KW-0547">Nucleotide-binding</keyword>
<feature type="region of interest" description="Disordered" evidence="7">
    <location>
        <begin position="235"/>
        <end position="397"/>
    </location>
</feature>
<evidence type="ECO:0000256" key="2">
    <source>
        <dbReference type="ARBA" id="ARBA00022679"/>
    </source>
</evidence>
<feature type="compositionally biased region" description="Acidic residues" evidence="7">
    <location>
        <begin position="280"/>
        <end position="291"/>
    </location>
</feature>
<dbReference type="eggNOG" id="KOG1002">
    <property type="taxonomic scope" value="Eukaryota"/>
</dbReference>
<dbReference type="PANTHER" id="PTHR45626:SF17">
    <property type="entry name" value="HELICASE-LIKE TRANSCRIPTION FACTOR"/>
    <property type="match status" value="1"/>
</dbReference>
<dbReference type="EMBL" id="CM000640">
    <property type="protein sequence ID" value="EED93620.1"/>
    <property type="molecule type" value="Genomic_DNA"/>
</dbReference>
<evidence type="ECO:0000256" key="7">
    <source>
        <dbReference type="SAM" id="MobiDB-lite"/>
    </source>
</evidence>
<keyword evidence="4" id="KW-0378">Hydrolase</keyword>
<dbReference type="SMART" id="SM00487">
    <property type="entry name" value="DEXDc"/>
    <property type="match status" value="1"/>
</dbReference>
<evidence type="ECO:0000256" key="5">
    <source>
        <dbReference type="ARBA" id="ARBA00022806"/>
    </source>
</evidence>
<dbReference type="InterPro" id="IPR027417">
    <property type="entry name" value="P-loop_NTPase"/>
</dbReference>
<dbReference type="GO" id="GO:0008094">
    <property type="term" value="F:ATP-dependent activity, acting on DNA"/>
    <property type="evidence" value="ECO:0000318"/>
    <property type="project" value="GO_Central"/>
</dbReference>
<dbReference type="GO" id="GO:0008168">
    <property type="term" value="F:methyltransferase activity"/>
    <property type="evidence" value="ECO:0007669"/>
    <property type="project" value="UniProtKB-KW"/>
</dbReference>
<dbReference type="RefSeq" id="XP_002288184.1">
    <property type="nucleotide sequence ID" value="XM_002288148.1"/>
</dbReference>
<dbReference type="InterPro" id="IPR001525">
    <property type="entry name" value="C5_MeTfrase"/>
</dbReference>
<evidence type="ECO:0000256" key="3">
    <source>
        <dbReference type="ARBA" id="ARBA00022741"/>
    </source>
</evidence>
<dbReference type="Proteomes" id="UP000001449">
    <property type="component" value="Chromosome 3"/>
</dbReference>
<dbReference type="SUPFAM" id="SSF53335">
    <property type="entry name" value="S-adenosyl-L-methionine-dependent methyltransferases"/>
    <property type="match status" value="1"/>
</dbReference>
<dbReference type="InterPro" id="IPR050628">
    <property type="entry name" value="SNF2_RAD54_helicase_TF"/>
</dbReference>
<keyword evidence="2" id="KW-0808">Transferase</keyword>
<evidence type="ECO:0000313" key="10">
    <source>
        <dbReference type="Proteomes" id="UP000001449"/>
    </source>
</evidence>
<feature type="region of interest" description="Disordered" evidence="7">
    <location>
        <begin position="1"/>
        <end position="87"/>
    </location>
</feature>
<dbReference type="GO" id="GO:0005634">
    <property type="term" value="C:nucleus"/>
    <property type="evidence" value="ECO:0000318"/>
    <property type="project" value="GO_Central"/>
</dbReference>
<proteinExistence type="predicted"/>
<dbReference type="InterPro" id="IPR014001">
    <property type="entry name" value="Helicase_ATP-bd"/>
</dbReference>
<feature type="compositionally biased region" description="Basic and acidic residues" evidence="7">
    <location>
        <begin position="245"/>
        <end position="259"/>
    </location>
</feature>
<dbReference type="Pfam" id="PF21743">
    <property type="entry name" value="PTM_DIR17_Tudor"/>
    <property type="match status" value="1"/>
</dbReference>
<dbReference type="GeneID" id="7441731"/>
<name>B8BWZ5_THAPS</name>
<dbReference type="STRING" id="35128.B8BWZ5"/>
<keyword evidence="1" id="KW-0489">Methyltransferase</keyword>
<dbReference type="GO" id="GO:0032259">
    <property type="term" value="P:methylation"/>
    <property type="evidence" value="ECO:0007669"/>
    <property type="project" value="UniProtKB-KW"/>
</dbReference>
<organism evidence="9 10">
    <name type="scientific">Thalassiosira pseudonana</name>
    <name type="common">Marine diatom</name>
    <name type="synonym">Cyclotella nana</name>
    <dbReference type="NCBI Taxonomy" id="35128"/>
    <lineage>
        <taxon>Eukaryota</taxon>
        <taxon>Sar</taxon>
        <taxon>Stramenopiles</taxon>
        <taxon>Ochrophyta</taxon>
        <taxon>Bacillariophyta</taxon>
        <taxon>Coscinodiscophyceae</taxon>
        <taxon>Thalassiosirophycidae</taxon>
        <taxon>Thalassiosirales</taxon>
        <taxon>Thalassiosiraceae</taxon>
        <taxon>Thalassiosira</taxon>
    </lineage>
</organism>
<feature type="compositionally biased region" description="Basic and acidic residues" evidence="7">
    <location>
        <begin position="300"/>
        <end position="312"/>
    </location>
</feature>
<feature type="compositionally biased region" description="Low complexity" evidence="7">
    <location>
        <begin position="1"/>
        <end position="13"/>
    </location>
</feature>
<dbReference type="InParanoid" id="B8BWZ5"/>
<sequence length="2271" mass="251758">MGKGGSKSTTSSKDSAKKAGKSITSFFSSGRKKSPTPSSSKAASKSNARMSPLKAHKSSHDGASSPKKPKALGSAFSHTTSSKKQKYEVGTVVNKVFPNFRDRPFTGKVVSYDVEADLYKITYDEDGDAEEMDEADIAKWIAVSNKKTKTAVKKKEKAAVAKSPPNYKGKAVKKVVMTDDGTSLERTGTVDSFSGIRKVYKVRFDAHGDEAAFTESLKQHEVEALLVDGKRKCAASYGDEESDVDERKKVTAKKPRLEKSGSNGIRSGRRAASKKPVYNEESDDYDDDEEDEKPKAKRGRAADRKKGRKVIEDSDDEFSVESDKSEDDVMEVISSDDDEKKKLAAKKKKITTKKGAKKKANSVGSGGHDDEDEGDGKQKQKQKKKSKMSDVENIKAPNNPMYYTMSLDDIQKNKTFLDPCGMEATDSIIDRLVGQQLDKIGGLLQRALSGKAIGTNFNPLVLGTACSGTDAPALALTLVQEQLEARGLGHLFKHDHVFSCEIEPYKQAYLARNFDSVLYPDIVKLCDEPPRDVYGQEKPLPEFNMFVAGTSCKNFSMLMSNKRIDIEDMGCSGETFLAACEVLFKEKPQFCIFENVTGAPWGKMGEYITGRIKLSTMDNENNAIKTTRTIKKEGPLDFVLLDGNIVTNYVPTTVGIRCGAAIAGYTREGSQRLREIEWPSASKKVVTLAELMKHNGIVKKTDTLVVETEVTYCTTVKKVDTKDYGLPQTRFRSYMFVWQPKDGNVDDDLGEYWEAIVEHLKSPVRHALESFILEVDHDIIRTFREALSGPAGRNTMRGVNQAPDFWDKKSANANLPHNMNTRIAHGIEELNRSQTQWGPFGKMKIPPHWWLEYAKCKEQRCLDMLDILHSAAARDGESHDSNFASFFWNISQNVSKEKHRSAASGIAGCITPGGDVFLPHEGRPLLGCEKLLLQGIPYFRLLLGNETEVQLGDLAGNAMSLTVINAAMLAALTCAQLRKEHKASGNSMINLTLKSKDNLCPLPPKKVDEHVATDKGKVDATSLFQSLSEMADEAIKSSQWCTCESSGRASRSENFLRCKICSVSSCRDCCRGDQGYQLDSHDIDDVVVAKEDHDLAAFEMKLRSVMPSQLMLNNAGIESIAAVGKDEHRVSRLAGCTYSLHRIKRAKMKWLVVYYARDGNGGAVAEFKVTVGELESRADSTSPAVGVGVELTSFVPAKTEPLRFGPIAPCAIARQCREDNCLKWSVKEPNTKTSLTVVGADAAPSFRVQVGLTDAAQDGMILATVKTQAKNFNAAKARGEERRWLYAKNWKEWPIEMTVTDERGSDDGIGPLAGKYVRVGCTHTLNQSACWRRNQTGNAPELYILMKPTVARTGADVGIISTSTNHNDSASIVATFPWKWQPCDALNETKHTVSNVTLSHWTPIVEKMSCFSLTTTFTVEAPSTDDSSVLISMRGLSERDVANLCRDESGSESIVHLDVHRGAKAQQNVRSFNLMCVAPFLKHAAAHGLKYDIKLNAPWKRIEAKDVEFGCCKTTLPCRPSENWIFDDARKQWQRTSEPGASRRFVLDLQKAPQCFDFVVDKAAKTFTVHCFPEVAAHHAALGLIEGRGAGLERELKVDFRLLSVQEDPVLERFRLHNCQELPETNVTLRKSFELYERQKKAVTKMLSIERGETEFEEIEMNEQSMPGGTGWSLIARASRVSKLRGGVIADAIGAGKTVISIAIILQGIEAARANRSYPRKSSASLVVVPPGLIDQWKSEIKKFTDKMPNVICIYDTKKLSGYSVKKIMEADVVITTVDLLESKGYMAGVARFAANVKKAEEVPKMPSSTGQIEKTGASGVWIPATSQDPFGGANNPKSQQIRNESAYFTYVYHDYISKLRSKSFGEKEKGVPLEYFEWERVFVDEIHESLCASKDELKEASEKAKKDKNSGFFKEKNRRAGREFLGITTKDISKRPLVFRKSIFGLTATPLLDSTNRVIELANLMGNAYVIGLSNHWRKLERESGRDIFLSNFLEPKQSREVRRNIYSKCQDYLDVACCKNKNEEDMEGISKVETTVSVKMSSDEVTLYKKSQHGISAPSFATKVEDFDATAGHDVSRFLRQNAKLECRGKALVKLCKDILSKKGNECTKIIVFADGRIGAGDVARDYLTKEEGLGCTWLDSTDSVEEKNKKLAWYQYGDVTDEDKRRPRVLVLHFEHAAGLNLQAECHNLILFTPLYIGDGGTTGDAVSDASTEMQAIGRVYRPGQQKAQVNVYRIEVRGPADEECVDGQLIRRNTDMETIQMAVNADD</sequence>
<protein>
    <recommendedName>
        <fullName evidence="8">Helicase ATP-binding domain-containing protein</fullName>
    </recommendedName>
</protein>
<gene>
    <name evidence="9" type="ORF">THAPSDRAFT_3158</name>
</gene>
<dbReference type="HOGENOM" id="CLU_236946_0_0_1"/>
<dbReference type="Pfam" id="PF00176">
    <property type="entry name" value="SNF2-rel_dom"/>
    <property type="match status" value="1"/>
</dbReference>
<dbReference type="Gene3D" id="3.40.50.150">
    <property type="entry name" value="Vaccinia Virus protein VP39"/>
    <property type="match status" value="1"/>
</dbReference>
<keyword evidence="5" id="KW-0347">Helicase</keyword>
<accession>B8BWZ5</accession>
<evidence type="ECO:0000313" key="9">
    <source>
        <dbReference type="EMBL" id="EED93620.1"/>
    </source>
</evidence>
<dbReference type="CDD" id="cd20401">
    <property type="entry name" value="Tudor_AtPTM-like"/>
    <property type="match status" value="1"/>
</dbReference>
<dbReference type="GO" id="GO:0004386">
    <property type="term" value="F:helicase activity"/>
    <property type="evidence" value="ECO:0007669"/>
    <property type="project" value="UniProtKB-KW"/>
</dbReference>
<dbReference type="InterPro" id="IPR000330">
    <property type="entry name" value="SNF2_N"/>
</dbReference>
<feature type="compositionally biased region" description="Basic residues" evidence="7">
    <location>
        <begin position="343"/>
        <end position="360"/>
    </location>
</feature>
<dbReference type="InterPro" id="IPR029063">
    <property type="entry name" value="SAM-dependent_MTases_sf"/>
</dbReference>
<feature type="compositionally biased region" description="Acidic residues" evidence="7">
    <location>
        <begin position="313"/>
        <end position="337"/>
    </location>
</feature>
<reference evidence="9 10" key="2">
    <citation type="journal article" date="2008" name="Nature">
        <title>The Phaeodactylum genome reveals the evolutionary history of diatom genomes.</title>
        <authorList>
            <person name="Bowler C."/>
            <person name="Allen A.E."/>
            <person name="Badger J.H."/>
            <person name="Grimwood J."/>
            <person name="Jabbari K."/>
            <person name="Kuo A."/>
            <person name="Maheswari U."/>
            <person name="Martens C."/>
            <person name="Maumus F."/>
            <person name="Otillar R.P."/>
            <person name="Rayko E."/>
            <person name="Salamov A."/>
            <person name="Vandepoele K."/>
            <person name="Beszteri B."/>
            <person name="Gruber A."/>
            <person name="Heijde M."/>
            <person name="Katinka M."/>
            <person name="Mock T."/>
            <person name="Valentin K."/>
            <person name="Verret F."/>
            <person name="Berges J.A."/>
            <person name="Brownlee C."/>
            <person name="Cadoret J.P."/>
            <person name="Chiovitti A."/>
            <person name="Choi C.J."/>
            <person name="Coesel S."/>
            <person name="De Martino A."/>
            <person name="Detter J.C."/>
            <person name="Durkin C."/>
            <person name="Falciatore A."/>
            <person name="Fournet J."/>
            <person name="Haruta M."/>
            <person name="Huysman M.J."/>
            <person name="Jenkins B.D."/>
            <person name="Jiroutova K."/>
            <person name="Jorgensen R.E."/>
            <person name="Joubert Y."/>
            <person name="Kaplan A."/>
            <person name="Kroger N."/>
            <person name="Kroth P.G."/>
            <person name="La Roche J."/>
            <person name="Lindquist E."/>
            <person name="Lommer M."/>
            <person name="Martin-Jezequel V."/>
            <person name="Lopez P.J."/>
            <person name="Lucas S."/>
            <person name="Mangogna M."/>
            <person name="McGinnis K."/>
            <person name="Medlin L.K."/>
            <person name="Montsant A."/>
            <person name="Oudot-Le Secq M.P."/>
            <person name="Napoli C."/>
            <person name="Obornik M."/>
            <person name="Parker M.S."/>
            <person name="Petit J.L."/>
            <person name="Porcel B.M."/>
            <person name="Poulsen N."/>
            <person name="Robison M."/>
            <person name="Rychlewski L."/>
            <person name="Rynearson T.A."/>
            <person name="Schmutz J."/>
            <person name="Shapiro H."/>
            <person name="Siaut M."/>
            <person name="Stanley M."/>
            <person name="Sussman M.R."/>
            <person name="Taylor A.R."/>
            <person name="Vardi A."/>
            <person name="von Dassow P."/>
            <person name="Vyverman W."/>
            <person name="Willis A."/>
            <person name="Wyrwicz L.S."/>
            <person name="Rokhsar D.S."/>
            <person name="Weissenbach J."/>
            <person name="Armbrust E.V."/>
            <person name="Green B.R."/>
            <person name="Van de Peer Y."/>
            <person name="Grigoriev I.V."/>
        </authorList>
    </citation>
    <scope>NUCLEOTIDE SEQUENCE [LARGE SCALE GENOMIC DNA]</scope>
    <source>
        <strain evidence="9 10">CCMP1335</strain>
    </source>
</reference>
<evidence type="ECO:0000256" key="6">
    <source>
        <dbReference type="ARBA" id="ARBA00022840"/>
    </source>
</evidence>
<feature type="compositionally biased region" description="Low complexity" evidence="7">
    <location>
        <begin position="35"/>
        <end position="46"/>
    </location>
</feature>
<dbReference type="GO" id="GO:0005524">
    <property type="term" value="F:ATP binding"/>
    <property type="evidence" value="ECO:0007669"/>
    <property type="project" value="UniProtKB-KW"/>
</dbReference>
<dbReference type="PROSITE" id="PS51192">
    <property type="entry name" value="HELICASE_ATP_BIND_1"/>
    <property type="match status" value="1"/>
</dbReference>
<dbReference type="GO" id="GO:0016787">
    <property type="term" value="F:hydrolase activity"/>
    <property type="evidence" value="ECO:0007669"/>
    <property type="project" value="UniProtKB-KW"/>
</dbReference>
<keyword evidence="10" id="KW-1185">Reference proteome</keyword>
<dbReference type="KEGG" id="tps:THAPSDRAFT_3158"/>